<evidence type="ECO:0000313" key="16">
    <source>
        <dbReference type="Proteomes" id="UP001501442"/>
    </source>
</evidence>
<comment type="catalytic activity">
    <reaction evidence="1">
        <text>ATP + protein L-histidine = ADP + protein N-phospho-L-histidine.</text>
        <dbReference type="EC" id="2.7.13.3"/>
    </reaction>
</comment>
<name>A0ABP8UGL0_9ACTN</name>
<reference evidence="16" key="1">
    <citation type="journal article" date="2019" name="Int. J. Syst. Evol. Microbiol.">
        <title>The Global Catalogue of Microorganisms (GCM) 10K type strain sequencing project: providing services to taxonomists for standard genome sequencing and annotation.</title>
        <authorList>
            <consortium name="The Broad Institute Genomics Platform"/>
            <consortium name="The Broad Institute Genome Sequencing Center for Infectious Disease"/>
            <person name="Wu L."/>
            <person name="Ma J."/>
        </authorList>
    </citation>
    <scope>NUCLEOTIDE SEQUENCE [LARGE SCALE GENOMIC DNA]</scope>
    <source>
        <strain evidence="16">JCM 17939</strain>
    </source>
</reference>
<dbReference type="EC" id="2.7.13.3" evidence="3"/>
<dbReference type="Gene3D" id="3.30.565.10">
    <property type="entry name" value="Histidine kinase-like ATPase, C-terminal domain"/>
    <property type="match status" value="1"/>
</dbReference>
<dbReference type="Pfam" id="PF02518">
    <property type="entry name" value="HATPase_c"/>
    <property type="match status" value="1"/>
</dbReference>
<dbReference type="CDD" id="cd00075">
    <property type="entry name" value="HATPase"/>
    <property type="match status" value="1"/>
</dbReference>
<evidence type="ECO:0000256" key="3">
    <source>
        <dbReference type="ARBA" id="ARBA00012438"/>
    </source>
</evidence>
<keyword evidence="4" id="KW-0597">Phosphoprotein</keyword>
<proteinExistence type="predicted"/>
<dbReference type="CDD" id="cd00082">
    <property type="entry name" value="HisKA"/>
    <property type="match status" value="1"/>
</dbReference>
<dbReference type="RefSeq" id="WP_345434060.1">
    <property type="nucleotide sequence ID" value="NZ_BAABHK010000008.1"/>
</dbReference>
<feature type="domain" description="HAMP" evidence="14">
    <location>
        <begin position="121"/>
        <end position="174"/>
    </location>
</feature>
<feature type="domain" description="Histidine kinase" evidence="13">
    <location>
        <begin position="182"/>
        <end position="396"/>
    </location>
</feature>
<dbReference type="PROSITE" id="PS50109">
    <property type="entry name" value="HIS_KIN"/>
    <property type="match status" value="1"/>
</dbReference>
<evidence type="ECO:0000256" key="4">
    <source>
        <dbReference type="ARBA" id="ARBA00022553"/>
    </source>
</evidence>
<keyword evidence="8 12" id="KW-1133">Transmembrane helix</keyword>
<evidence type="ECO:0000256" key="6">
    <source>
        <dbReference type="ARBA" id="ARBA00022692"/>
    </source>
</evidence>
<dbReference type="PANTHER" id="PTHR45436:SF5">
    <property type="entry name" value="SENSOR HISTIDINE KINASE TRCS"/>
    <property type="match status" value="1"/>
</dbReference>
<dbReference type="InterPro" id="IPR003661">
    <property type="entry name" value="HisK_dim/P_dom"/>
</dbReference>
<evidence type="ECO:0000256" key="10">
    <source>
        <dbReference type="ARBA" id="ARBA00023136"/>
    </source>
</evidence>
<dbReference type="InterPro" id="IPR036890">
    <property type="entry name" value="HATPase_C_sf"/>
</dbReference>
<dbReference type="SUPFAM" id="SSF158472">
    <property type="entry name" value="HAMP domain-like"/>
    <property type="match status" value="1"/>
</dbReference>
<feature type="transmembrane region" description="Helical" evidence="12">
    <location>
        <begin position="20"/>
        <end position="39"/>
    </location>
</feature>
<dbReference type="InterPro" id="IPR004358">
    <property type="entry name" value="Sig_transdc_His_kin-like_C"/>
</dbReference>
<evidence type="ECO:0000256" key="1">
    <source>
        <dbReference type="ARBA" id="ARBA00000085"/>
    </source>
</evidence>
<feature type="compositionally biased region" description="Basic and acidic residues" evidence="11">
    <location>
        <begin position="404"/>
        <end position="418"/>
    </location>
</feature>
<dbReference type="InterPro" id="IPR050428">
    <property type="entry name" value="TCS_sensor_his_kinase"/>
</dbReference>
<feature type="transmembrane region" description="Helical" evidence="12">
    <location>
        <begin position="97"/>
        <end position="120"/>
    </location>
</feature>
<evidence type="ECO:0000256" key="12">
    <source>
        <dbReference type="SAM" id="Phobius"/>
    </source>
</evidence>
<dbReference type="Pfam" id="PF00672">
    <property type="entry name" value="HAMP"/>
    <property type="match status" value="1"/>
</dbReference>
<dbReference type="CDD" id="cd06225">
    <property type="entry name" value="HAMP"/>
    <property type="match status" value="1"/>
</dbReference>
<dbReference type="PROSITE" id="PS50885">
    <property type="entry name" value="HAMP"/>
    <property type="match status" value="1"/>
</dbReference>
<dbReference type="PANTHER" id="PTHR45436">
    <property type="entry name" value="SENSOR HISTIDINE KINASE YKOH"/>
    <property type="match status" value="1"/>
</dbReference>
<feature type="region of interest" description="Disordered" evidence="11">
    <location>
        <begin position="393"/>
        <end position="418"/>
    </location>
</feature>
<dbReference type="SUPFAM" id="SSF55874">
    <property type="entry name" value="ATPase domain of HSP90 chaperone/DNA topoisomerase II/histidine kinase"/>
    <property type="match status" value="1"/>
</dbReference>
<keyword evidence="10 12" id="KW-0472">Membrane</keyword>
<evidence type="ECO:0000256" key="8">
    <source>
        <dbReference type="ARBA" id="ARBA00022989"/>
    </source>
</evidence>
<dbReference type="PRINTS" id="PR00344">
    <property type="entry name" value="BCTRLSENSOR"/>
</dbReference>
<dbReference type="InterPro" id="IPR003660">
    <property type="entry name" value="HAMP_dom"/>
</dbReference>
<dbReference type="SMART" id="SM00388">
    <property type="entry name" value="HisKA"/>
    <property type="match status" value="1"/>
</dbReference>
<evidence type="ECO:0000259" key="13">
    <source>
        <dbReference type="PROSITE" id="PS50109"/>
    </source>
</evidence>
<evidence type="ECO:0000256" key="5">
    <source>
        <dbReference type="ARBA" id="ARBA00022679"/>
    </source>
</evidence>
<dbReference type="InterPro" id="IPR036097">
    <property type="entry name" value="HisK_dim/P_sf"/>
</dbReference>
<protein>
    <recommendedName>
        <fullName evidence="3">histidine kinase</fullName>
        <ecNumber evidence="3">2.7.13.3</ecNumber>
    </recommendedName>
</protein>
<dbReference type="Gene3D" id="6.10.340.10">
    <property type="match status" value="1"/>
</dbReference>
<dbReference type="InterPro" id="IPR005467">
    <property type="entry name" value="His_kinase_dom"/>
</dbReference>
<keyword evidence="9" id="KW-0902">Two-component regulatory system</keyword>
<dbReference type="Proteomes" id="UP001501442">
    <property type="component" value="Unassembled WGS sequence"/>
</dbReference>
<keyword evidence="15" id="KW-0547">Nucleotide-binding</keyword>
<dbReference type="EMBL" id="BAABHK010000008">
    <property type="protein sequence ID" value="GAA4630496.1"/>
    <property type="molecule type" value="Genomic_DNA"/>
</dbReference>
<keyword evidence="7" id="KW-0418">Kinase</keyword>
<dbReference type="Pfam" id="PF00512">
    <property type="entry name" value="HisKA"/>
    <property type="match status" value="1"/>
</dbReference>
<comment type="caution">
    <text evidence="15">The sequence shown here is derived from an EMBL/GenBank/DDBJ whole genome shotgun (WGS) entry which is preliminary data.</text>
</comment>
<dbReference type="SUPFAM" id="SSF47384">
    <property type="entry name" value="Homodimeric domain of signal transducing histidine kinase"/>
    <property type="match status" value="1"/>
</dbReference>
<evidence type="ECO:0000256" key="2">
    <source>
        <dbReference type="ARBA" id="ARBA00004236"/>
    </source>
</evidence>
<keyword evidence="5" id="KW-0808">Transferase</keyword>
<dbReference type="GO" id="GO:0005524">
    <property type="term" value="F:ATP binding"/>
    <property type="evidence" value="ECO:0007669"/>
    <property type="project" value="UniProtKB-KW"/>
</dbReference>
<keyword evidence="6 12" id="KW-0812">Transmembrane</keyword>
<dbReference type="SMART" id="SM00304">
    <property type="entry name" value="HAMP"/>
    <property type="match status" value="1"/>
</dbReference>
<gene>
    <name evidence="15" type="ORF">GCM10023196_056080</name>
</gene>
<evidence type="ECO:0000256" key="9">
    <source>
        <dbReference type="ARBA" id="ARBA00023012"/>
    </source>
</evidence>
<evidence type="ECO:0000259" key="14">
    <source>
        <dbReference type="PROSITE" id="PS50885"/>
    </source>
</evidence>
<dbReference type="SMART" id="SM00387">
    <property type="entry name" value="HATPase_c"/>
    <property type="match status" value="1"/>
</dbReference>
<comment type="subcellular location">
    <subcellularLocation>
        <location evidence="2">Cell membrane</location>
    </subcellularLocation>
</comment>
<keyword evidence="16" id="KW-1185">Reference proteome</keyword>
<accession>A0ABP8UGL0</accession>
<dbReference type="Gene3D" id="1.10.287.130">
    <property type="match status" value="1"/>
</dbReference>
<dbReference type="InterPro" id="IPR003594">
    <property type="entry name" value="HATPase_dom"/>
</dbReference>
<evidence type="ECO:0000256" key="7">
    <source>
        <dbReference type="ARBA" id="ARBA00022777"/>
    </source>
</evidence>
<organism evidence="15 16">
    <name type="scientific">Actinoallomurus vinaceus</name>
    <dbReference type="NCBI Taxonomy" id="1080074"/>
    <lineage>
        <taxon>Bacteria</taxon>
        <taxon>Bacillati</taxon>
        <taxon>Actinomycetota</taxon>
        <taxon>Actinomycetes</taxon>
        <taxon>Streptosporangiales</taxon>
        <taxon>Thermomonosporaceae</taxon>
        <taxon>Actinoallomurus</taxon>
    </lineage>
</organism>
<evidence type="ECO:0000313" key="15">
    <source>
        <dbReference type="EMBL" id="GAA4630496.1"/>
    </source>
</evidence>
<keyword evidence="15" id="KW-0067">ATP-binding</keyword>
<sequence length="418" mass="45078">MHLPTSLRPRTVRLRLTLLYGLLFAASGAVLLTITYLLVQHATGRRKVIYRTGLAQAPDGGTFRTFRQLPLPPEARGLAARLDAEAARQHAAQMHALLVQSGIALAIMVVVSIVLGWLVAGRVLRPLRTMTTTIQQISARNVHERLAVEGPRDELKDLADTVDGLLGRLDTALGAHKRFVANAAHELRTPLTLEHALLEETLTDREATLASFRATSERVLTISEQQERLLEALLTLATGERGLDRREPVDLAELVDQTLLAPRPGVERLGLRIDVRTSPAPIAGDPALAERLVANLIDNAVRYNVPGGRVEIGTATEEGHAILSVRNTGPVIPPDQVDGLFEPFQRLGGRTARNDGGHGLGLSIVRAIAAAHDATATARARPEGGLDVAIRFPSGGPPPASYERLGEHTADRRQTVAK</sequence>
<evidence type="ECO:0000256" key="11">
    <source>
        <dbReference type="SAM" id="MobiDB-lite"/>
    </source>
</evidence>